<protein>
    <submittedName>
        <fullName evidence="1">Uncharacterized protein</fullName>
    </submittedName>
</protein>
<keyword evidence="2" id="KW-1185">Reference proteome</keyword>
<proteinExistence type="predicted"/>
<evidence type="ECO:0000313" key="1">
    <source>
        <dbReference type="EMBL" id="MBB5353668.1"/>
    </source>
</evidence>
<dbReference type="Proteomes" id="UP000557717">
    <property type="component" value="Unassembled WGS sequence"/>
</dbReference>
<reference evidence="1 2" key="1">
    <citation type="submission" date="2020-08" db="EMBL/GenBank/DDBJ databases">
        <title>Genomic Encyclopedia of Type Strains, Phase IV (KMG-IV): sequencing the most valuable type-strain genomes for metagenomic binning, comparative biology and taxonomic classification.</title>
        <authorList>
            <person name="Goeker M."/>
        </authorList>
    </citation>
    <scope>NUCLEOTIDE SEQUENCE [LARGE SCALE GENOMIC DNA]</scope>
    <source>
        <strain evidence="1 2">YC6886</strain>
    </source>
</reference>
<accession>A0A840VGE8</accession>
<dbReference type="EMBL" id="JACHFD010000032">
    <property type="protein sequence ID" value="MBB5353668.1"/>
    <property type="molecule type" value="Genomic_DNA"/>
</dbReference>
<sequence length="263" mass="28300">MSDGIRDLLDFPGSALRWSGHEVGLIDCSNSGPVLFGVNPLGLLTVFAEDMANLPDWQQQIWVGNGVTPEEKLNLEQFTIQVRGRPINSKSPEDELKEVVERIHLASESAFGSSILRVHPDFDAIADTCHRFRGTDYIGLGALAKDIARITADSFDAGLCTTVAPLPKGVSSLKGNKAVENLVASKIGKDKARTLMGPLVGTYDLRLTDAHLPGQNAAEAAYRLIGIDRSKPPVHQAVELIDAAAKALGGVASVLQDWNLKRE</sequence>
<dbReference type="AlphaFoldDB" id="A0A840VGE8"/>
<dbReference type="RefSeq" id="WP_184021870.1">
    <property type="nucleotide sequence ID" value="NZ_JACHFD010000032.1"/>
</dbReference>
<gene>
    <name evidence="1" type="ORF">HNR46_003929</name>
</gene>
<comment type="caution">
    <text evidence="1">The sequence shown here is derived from an EMBL/GenBank/DDBJ whole genome shotgun (WGS) entry which is preliminary data.</text>
</comment>
<organism evidence="1 2">
    <name type="scientific">Haloferula luteola</name>
    <dbReference type="NCBI Taxonomy" id="595692"/>
    <lineage>
        <taxon>Bacteria</taxon>
        <taxon>Pseudomonadati</taxon>
        <taxon>Verrucomicrobiota</taxon>
        <taxon>Verrucomicrobiia</taxon>
        <taxon>Verrucomicrobiales</taxon>
        <taxon>Verrucomicrobiaceae</taxon>
        <taxon>Haloferula</taxon>
    </lineage>
</organism>
<name>A0A840VGE8_9BACT</name>
<evidence type="ECO:0000313" key="2">
    <source>
        <dbReference type="Proteomes" id="UP000557717"/>
    </source>
</evidence>